<sequence>MNYKKQERYILLFLLSVFLFMLILIYSEGLPYQNSEFIDEYVFPWTSLITFFLIIIASIFIKGTEDNPAGLRALAKLYKNGEYRTFLKALFALTLFSIMFGYFVFSIAAHIPAIPTRIIVNDTFESDATCITTGRTRIKGSWSLFRLNSGEEWKISGFGHICPKSEKQCRLTYSEGTLGYYVRNIVCSDN</sequence>
<evidence type="ECO:0000313" key="3">
    <source>
        <dbReference type="Proteomes" id="UP001471651"/>
    </source>
</evidence>
<dbReference type="RefSeq" id="WP_348577127.1">
    <property type="nucleotide sequence ID" value="NZ_JBDYKN010000009.1"/>
</dbReference>
<protein>
    <submittedName>
        <fullName evidence="2">Uncharacterized protein</fullName>
    </submittedName>
</protein>
<dbReference type="Proteomes" id="UP001471651">
    <property type="component" value="Unassembled WGS sequence"/>
</dbReference>
<keyword evidence="1" id="KW-0472">Membrane</keyword>
<dbReference type="EMBL" id="JBDYKN010000009">
    <property type="protein sequence ID" value="MEP7730079.1"/>
    <property type="molecule type" value="Genomic_DNA"/>
</dbReference>
<feature type="transmembrane region" description="Helical" evidence="1">
    <location>
        <begin position="42"/>
        <end position="64"/>
    </location>
</feature>
<gene>
    <name evidence="2" type="ORF">ABKW32_11520</name>
</gene>
<keyword evidence="1" id="KW-1133">Transmembrane helix</keyword>
<accession>A0ABV0L0X8</accession>
<keyword evidence="1" id="KW-0812">Transmembrane</keyword>
<proteinExistence type="predicted"/>
<evidence type="ECO:0000256" key="1">
    <source>
        <dbReference type="SAM" id="Phobius"/>
    </source>
</evidence>
<organism evidence="2 3">
    <name type="scientific">Marinomonas primoryensis</name>
    <dbReference type="NCBI Taxonomy" id="178399"/>
    <lineage>
        <taxon>Bacteria</taxon>
        <taxon>Pseudomonadati</taxon>
        <taxon>Pseudomonadota</taxon>
        <taxon>Gammaproteobacteria</taxon>
        <taxon>Oceanospirillales</taxon>
        <taxon>Oceanospirillaceae</taxon>
        <taxon>Marinomonas</taxon>
    </lineage>
</organism>
<keyword evidence="3" id="KW-1185">Reference proteome</keyword>
<reference evidence="2 3" key="1">
    <citation type="submission" date="2024-05" db="EMBL/GenBank/DDBJ databases">
        <authorList>
            <person name="Busch G.E."/>
            <person name="Sharma I."/>
        </authorList>
    </citation>
    <scope>NUCLEOTIDE SEQUENCE [LARGE SCALE GENOMIC DNA]</scope>
    <source>
        <strain evidence="2 3">23GB23</strain>
    </source>
</reference>
<name>A0ABV0L0X8_9GAMM</name>
<feature type="transmembrane region" description="Helical" evidence="1">
    <location>
        <begin position="85"/>
        <end position="105"/>
    </location>
</feature>
<comment type="caution">
    <text evidence="2">The sequence shown here is derived from an EMBL/GenBank/DDBJ whole genome shotgun (WGS) entry which is preliminary data.</text>
</comment>
<feature type="transmembrane region" description="Helical" evidence="1">
    <location>
        <begin position="9"/>
        <end position="27"/>
    </location>
</feature>
<evidence type="ECO:0000313" key="2">
    <source>
        <dbReference type="EMBL" id="MEP7730079.1"/>
    </source>
</evidence>